<evidence type="ECO:0000256" key="7">
    <source>
        <dbReference type="ARBA" id="ARBA00023136"/>
    </source>
</evidence>
<dbReference type="Proteomes" id="UP000662821">
    <property type="component" value="Chromosome"/>
</dbReference>
<keyword evidence="5 10" id="KW-0812">Transmembrane</keyword>
<dbReference type="InterPro" id="IPR012910">
    <property type="entry name" value="Plug_dom"/>
</dbReference>
<evidence type="ECO:0000256" key="9">
    <source>
        <dbReference type="ARBA" id="ARBA00023237"/>
    </source>
</evidence>
<organism evidence="15 16">
    <name type="scientific">Janthinobacterium lividum</name>
    <dbReference type="NCBI Taxonomy" id="29581"/>
    <lineage>
        <taxon>Bacteria</taxon>
        <taxon>Pseudomonadati</taxon>
        <taxon>Pseudomonadota</taxon>
        <taxon>Betaproteobacteria</taxon>
        <taxon>Burkholderiales</taxon>
        <taxon>Oxalobacteraceae</taxon>
        <taxon>Janthinobacterium</taxon>
    </lineage>
</organism>
<dbReference type="InterPro" id="IPR036942">
    <property type="entry name" value="Beta-barrel_TonB_sf"/>
</dbReference>
<evidence type="ECO:0000256" key="11">
    <source>
        <dbReference type="RuleBase" id="RU003357"/>
    </source>
</evidence>
<dbReference type="Gene3D" id="2.40.170.20">
    <property type="entry name" value="TonB-dependent receptor, beta-barrel domain"/>
    <property type="match status" value="1"/>
</dbReference>
<keyword evidence="4 10" id="KW-1134">Transmembrane beta strand</keyword>
<feature type="region of interest" description="Disordered" evidence="12">
    <location>
        <begin position="321"/>
        <end position="343"/>
    </location>
</feature>
<protein>
    <submittedName>
        <fullName evidence="15">TonB-dependent receptor</fullName>
    </submittedName>
</protein>
<evidence type="ECO:0000256" key="8">
    <source>
        <dbReference type="ARBA" id="ARBA00023170"/>
    </source>
</evidence>
<reference evidence="15 16" key="1">
    <citation type="submission" date="2021-03" db="EMBL/GenBank/DDBJ databases">
        <title>Draft genome sequence of Janthinobacterium sp. strain PLB02 isolated from infected primmorphs (Lubomirskia baicalensis).</title>
        <authorList>
            <person name="Chernogor L.I."/>
            <person name="Belikov S.I."/>
            <person name="Petrushin I.S."/>
        </authorList>
    </citation>
    <scope>NUCLEOTIDE SEQUENCE [LARGE SCALE GENOMIC DNA]</scope>
    <source>
        <strain evidence="15 16">PLB02</strain>
    </source>
</reference>
<evidence type="ECO:0000256" key="12">
    <source>
        <dbReference type="SAM" id="MobiDB-lite"/>
    </source>
</evidence>
<dbReference type="Pfam" id="PF07715">
    <property type="entry name" value="Plug"/>
    <property type="match status" value="1"/>
</dbReference>
<dbReference type="InterPro" id="IPR039426">
    <property type="entry name" value="TonB-dep_rcpt-like"/>
</dbReference>
<feature type="domain" description="TonB-dependent receptor-like beta-barrel" evidence="13">
    <location>
        <begin position="296"/>
        <end position="741"/>
    </location>
</feature>
<keyword evidence="7 10" id="KW-0472">Membrane</keyword>
<feature type="compositionally biased region" description="Polar residues" evidence="12">
    <location>
        <begin position="538"/>
        <end position="556"/>
    </location>
</feature>
<dbReference type="PANTHER" id="PTHR40980:SF4">
    <property type="entry name" value="TONB-DEPENDENT RECEPTOR-LIKE BETA-BARREL DOMAIN-CONTAINING PROTEIN"/>
    <property type="match status" value="1"/>
</dbReference>
<dbReference type="GO" id="GO:0009279">
    <property type="term" value="C:cell outer membrane"/>
    <property type="evidence" value="ECO:0007669"/>
    <property type="project" value="UniProtKB-SubCell"/>
</dbReference>
<evidence type="ECO:0000313" key="15">
    <source>
        <dbReference type="EMBL" id="QSX99186.1"/>
    </source>
</evidence>
<evidence type="ECO:0000256" key="10">
    <source>
        <dbReference type="PROSITE-ProRule" id="PRU01360"/>
    </source>
</evidence>
<dbReference type="PANTHER" id="PTHR40980">
    <property type="entry name" value="PLUG DOMAIN-CONTAINING PROTEIN"/>
    <property type="match status" value="1"/>
</dbReference>
<sequence>MFSGNCVTRKKLQHNTAACFLAFSHFYSAKFFSQVMMPRRCLRLTILCSSVLLAWNAQAQQSETPAATDAAVPLKAEKAEKSAAPAMQTVEVKGSGYDPRRDDTASKMVVGSEEILKYGDTNVTDVLKRLPGITVSGAAGRSGGEIRMRGLGSGYTQILLNGERAPAGFSLDTLSPDVIERIEILHAASAEYSTQSIAGTINVVLKKAVKTAQRELKLGVQGSDVSFSPSVNVQLSDRDGNFSYSLAGSLFRYDYHYDNPGLELGYAPDGRQNLLRRTNGTGDGRPEGINLSPRLNWVLANGDNVTAQFFFNGGRSNHRNFSRAETEQGVRPDYDSNTGSSSNHNAFGRSDLTWMHKLAGGARLELKVGASAARNTSDSLQQGFIDGSGLALERKVGVKATENGVSSTGKYSTPLLPGHALSMGWDGAYTEREESRRQREAALGTLGARPPVNSDEGFDATIKRLALFVQDDWEITPRWSMYAGVRWEGIDTRSAGDTYDEVQQRTSVWSPLLQTLWKLPDTKGDQVRLALTRTYKAQPTSSLIPRRNTSTNNSQTDPDREGNPYLKPELALGIDVSYEHYWAEGALLSARASARRIDGYTRQGLLFINDRWVSTPVNDGRANTQTLELEAKFPLRAVLAAPVPAIDLRASVSRNWSQVEQVPGPDNRLDQQTPVSGNFGLDYKTPDGVLTTGGSFNFRNGGPVRITERQSAYTSPRRDLDIYALWKFDAKNQLRLAVSNLLAQDFESTTTYADASGTITRNSISPSSPQARATLEMKF</sequence>
<dbReference type="EMBL" id="CP071520">
    <property type="protein sequence ID" value="QSX99186.1"/>
    <property type="molecule type" value="Genomic_DNA"/>
</dbReference>
<dbReference type="SUPFAM" id="SSF56935">
    <property type="entry name" value="Porins"/>
    <property type="match status" value="1"/>
</dbReference>
<evidence type="ECO:0000259" key="14">
    <source>
        <dbReference type="Pfam" id="PF07715"/>
    </source>
</evidence>
<comment type="similarity">
    <text evidence="2 10 11">Belongs to the TonB-dependent receptor family.</text>
</comment>
<dbReference type="InterPro" id="IPR000531">
    <property type="entry name" value="Beta-barrel_TonB"/>
</dbReference>
<dbReference type="CDD" id="cd01347">
    <property type="entry name" value="ligand_gated_channel"/>
    <property type="match status" value="1"/>
</dbReference>
<dbReference type="Gene3D" id="2.170.130.10">
    <property type="entry name" value="TonB-dependent receptor, plug domain"/>
    <property type="match status" value="1"/>
</dbReference>
<proteinExistence type="inferred from homology"/>
<dbReference type="InterPro" id="IPR037066">
    <property type="entry name" value="Plug_dom_sf"/>
</dbReference>
<evidence type="ECO:0000256" key="4">
    <source>
        <dbReference type="ARBA" id="ARBA00022452"/>
    </source>
</evidence>
<keyword evidence="3 10" id="KW-0813">Transport</keyword>
<accession>A0AAJ4T807</accession>
<feature type="compositionally biased region" description="Basic and acidic residues" evidence="12">
    <location>
        <begin position="322"/>
        <end position="334"/>
    </location>
</feature>
<gene>
    <name evidence="15" type="ORF">J3P46_13415</name>
</gene>
<evidence type="ECO:0000313" key="16">
    <source>
        <dbReference type="Proteomes" id="UP000662821"/>
    </source>
</evidence>
<name>A0AAJ4T807_9BURK</name>
<keyword evidence="8 15" id="KW-0675">Receptor</keyword>
<keyword evidence="6 11" id="KW-0798">TonB box</keyword>
<evidence type="ECO:0000256" key="1">
    <source>
        <dbReference type="ARBA" id="ARBA00004571"/>
    </source>
</evidence>
<evidence type="ECO:0000256" key="2">
    <source>
        <dbReference type="ARBA" id="ARBA00009810"/>
    </source>
</evidence>
<dbReference type="Pfam" id="PF00593">
    <property type="entry name" value="TonB_dep_Rec_b-barrel"/>
    <property type="match status" value="1"/>
</dbReference>
<feature type="domain" description="TonB-dependent receptor plug" evidence="14">
    <location>
        <begin position="101"/>
        <end position="200"/>
    </location>
</feature>
<evidence type="ECO:0000256" key="6">
    <source>
        <dbReference type="ARBA" id="ARBA00023077"/>
    </source>
</evidence>
<feature type="region of interest" description="Disordered" evidence="12">
    <location>
        <begin position="538"/>
        <end position="564"/>
    </location>
</feature>
<dbReference type="PROSITE" id="PS52016">
    <property type="entry name" value="TONB_DEPENDENT_REC_3"/>
    <property type="match status" value="1"/>
</dbReference>
<comment type="subcellular location">
    <subcellularLocation>
        <location evidence="1 10">Cell outer membrane</location>
        <topology evidence="1 10">Multi-pass membrane protein</topology>
    </subcellularLocation>
</comment>
<evidence type="ECO:0000256" key="5">
    <source>
        <dbReference type="ARBA" id="ARBA00022692"/>
    </source>
</evidence>
<keyword evidence="9 10" id="KW-0998">Cell outer membrane</keyword>
<evidence type="ECO:0000259" key="13">
    <source>
        <dbReference type="Pfam" id="PF00593"/>
    </source>
</evidence>
<evidence type="ECO:0000256" key="3">
    <source>
        <dbReference type="ARBA" id="ARBA00022448"/>
    </source>
</evidence>
<dbReference type="AlphaFoldDB" id="A0AAJ4T807"/>